<evidence type="ECO:0000256" key="4">
    <source>
        <dbReference type="ARBA" id="ARBA00023235"/>
    </source>
</evidence>
<evidence type="ECO:0000313" key="6">
    <source>
        <dbReference type="EMBL" id="ODS34666.1"/>
    </source>
</evidence>
<feature type="domain" description="Cobalamin biosynthesis precorrin-8X methylmutase CobH/CbiC" evidence="5">
    <location>
        <begin position="17"/>
        <end position="217"/>
    </location>
</feature>
<gene>
    <name evidence="6" type="ORF">SCARUB_00246</name>
</gene>
<proteinExistence type="inferred from homology"/>
<evidence type="ECO:0000256" key="1">
    <source>
        <dbReference type="ARBA" id="ARBA00004953"/>
    </source>
</evidence>
<dbReference type="GO" id="GO:0009236">
    <property type="term" value="P:cobalamin biosynthetic process"/>
    <property type="evidence" value="ECO:0007669"/>
    <property type="project" value="UniProtKB-UniPathway"/>
</dbReference>
<dbReference type="GO" id="GO:0016993">
    <property type="term" value="F:precorrin-8X methylmutase activity"/>
    <property type="evidence" value="ECO:0007669"/>
    <property type="project" value="InterPro"/>
</dbReference>
<comment type="pathway">
    <text evidence="1">Cofactor biosynthesis; adenosylcobalamin biosynthesis.</text>
</comment>
<keyword evidence="3" id="KW-0169">Cobalamin biosynthesis</keyword>
<dbReference type="InterPro" id="IPR036588">
    <property type="entry name" value="CobH/CbiC_sf"/>
</dbReference>
<comment type="caution">
    <text evidence="6">The sequence shown here is derived from an EMBL/GenBank/DDBJ whole genome shotgun (WGS) entry which is preliminary data.</text>
</comment>
<dbReference type="Pfam" id="PF02570">
    <property type="entry name" value="CbiC"/>
    <property type="match status" value="1"/>
</dbReference>
<evidence type="ECO:0000256" key="3">
    <source>
        <dbReference type="ARBA" id="ARBA00022573"/>
    </source>
</evidence>
<evidence type="ECO:0000259" key="5">
    <source>
        <dbReference type="Pfam" id="PF02570"/>
    </source>
</evidence>
<dbReference type="AlphaFoldDB" id="A0A1E3XG96"/>
<sequence length="224" mass="24064">METQNRTKDYSENPQAIIDESFKIINSLVDLDNIPESSRPIIKRVIHATGDIDYADDLIIHPMAVEGGVNAIVAGKSIVTDVNMVRAGISEKGLNRFGGKIVCKIAEDYVADKAKESNKTRAITAMHESIAEISDGIVVIGNAPTAAFTIIDLIRREEVVPSLVIAVPVGFVKAAESKEALKTFLDNKKDLQIPYIVNIGRKGGSAVAVAIVNALINIAKDTSI</sequence>
<evidence type="ECO:0000256" key="2">
    <source>
        <dbReference type="ARBA" id="ARBA00009774"/>
    </source>
</evidence>
<dbReference type="PATRIC" id="fig|1872076.5.peg.274"/>
<reference evidence="6 7" key="1">
    <citation type="submission" date="2016-07" db="EMBL/GenBank/DDBJ databases">
        <title>Draft genome of Scalindua rubra, obtained from a brine-seawater interface in the Red Sea, sheds light on salt adaptation in anammox bacteria.</title>
        <authorList>
            <person name="Speth D.R."/>
            <person name="Lagkouvardos I."/>
            <person name="Wang Y."/>
            <person name="Qian P.-Y."/>
            <person name="Dutilh B.E."/>
            <person name="Jetten M.S."/>
        </authorList>
    </citation>
    <scope>NUCLEOTIDE SEQUENCE [LARGE SCALE GENOMIC DNA]</scope>
    <source>
        <strain evidence="6">BSI-1</strain>
    </source>
</reference>
<dbReference type="Gene3D" id="3.40.50.10230">
    <property type="entry name" value="Cobalamin biosynthesis CobH/CbiC, precorrin-8X methylmutase"/>
    <property type="match status" value="1"/>
</dbReference>
<keyword evidence="4" id="KW-0413">Isomerase</keyword>
<accession>A0A1E3XG96</accession>
<protein>
    <submittedName>
        <fullName evidence="6">Precorrin-8X methylmutase</fullName>
    </submittedName>
</protein>
<dbReference type="SUPFAM" id="SSF63965">
    <property type="entry name" value="Precorrin-8X methylmutase CbiC/CobH"/>
    <property type="match status" value="1"/>
</dbReference>
<dbReference type="PANTHER" id="PTHR43588:SF1">
    <property type="entry name" value="COBALT-PRECORRIN-8 METHYLMUTASE"/>
    <property type="match status" value="1"/>
</dbReference>
<name>A0A1E3XG96_9BACT</name>
<dbReference type="UniPathway" id="UPA00148"/>
<dbReference type="InterPro" id="IPR003722">
    <property type="entry name" value="Cbl_synth_CobH/CbiC"/>
</dbReference>
<comment type="similarity">
    <text evidence="2">Belongs to the CobH/CbiC family.</text>
</comment>
<organism evidence="6 7">
    <name type="scientific">Candidatus Scalindua rubra</name>
    <dbReference type="NCBI Taxonomy" id="1872076"/>
    <lineage>
        <taxon>Bacteria</taxon>
        <taxon>Pseudomonadati</taxon>
        <taxon>Planctomycetota</taxon>
        <taxon>Candidatus Brocadiia</taxon>
        <taxon>Candidatus Brocadiales</taxon>
        <taxon>Candidatus Scalinduaceae</taxon>
        <taxon>Candidatus Scalindua</taxon>
    </lineage>
</organism>
<dbReference type="EMBL" id="MAYW01000003">
    <property type="protein sequence ID" value="ODS34666.1"/>
    <property type="molecule type" value="Genomic_DNA"/>
</dbReference>
<dbReference type="Proteomes" id="UP000094056">
    <property type="component" value="Unassembled WGS sequence"/>
</dbReference>
<evidence type="ECO:0000313" key="7">
    <source>
        <dbReference type="Proteomes" id="UP000094056"/>
    </source>
</evidence>
<dbReference type="PANTHER" id="PTHR43588">
    <property type="entry name" value="COBALT-PRECORRIN-8 METHYLMUTASE"/>
    <property type="match status" value="1"/>
</dbReference>